<dbReference type="GO" id="GO:0052588">
    <property type="term" value="F:diacetyl reductase ((S)-acetoin forming) (NAD+) activity"/>
    <property type="evidence" value="ECO:0007669"/>
    <property type="project" value="UniProtKB-EC"/>
</dbReference>
<evidence type="ECO:0000313" key="9">
    <source>
        <dbReference type="EMBL" id="HIW12090.1"/>
    </source>
</evidence>
<evidence type="ECO:0000256" key="5">
    <source>
        <dbReference type="ARBA" id="ARBA00023002"/>
    </source>
</evidence>
<dbReference type="PRINTS" id="PR00080">
    <property type="entry name" value="SDRFAMILY"/>
</dbReference>
<reference evidence="9" key="1">
    <citation type="journal article" date="2021" name="PeerJ">
        <title>Extensive microbial diversity within the chicken gut microbiome revealed by metagenomics and culture.</title>
        <authorList>
            <person name="Gilroy R."/>
            <person name="Ravi A."/>
            <person name="Getino M."/>
            <person name="Pursley I."/>
            <person name="Horton D.L."/>
            <person name="Alikhan N.F."/>
            <person name="Baker D."/>
            <person name="Gharbi K."/>
            <person name="Hall N."/>
            <person name="Watson M."/>
            <person name="Adriaenssens E.M."/>
            <person name="Foster-Nyarko E."/>
            <person name="Jarju S."/>
            <person name="Secka A."/>
            <person name="Antonio M."/>
            <person name="Oren A."/>
            <person name="Chaudhuri R.R."/>
            <person name="La Ragione R."/>
            <person name="Hildebrand F."/>
            <person name="Pallen M.J."/>
        </authorList>
    </citation>
    <scope>NUCLEOTIDE SEQUENCE</scope>
    <source>
        <strain evidence="9">ChiHjej13B12-752</strain>
    </source>
</reference>
<reference evidence="9" key="2">
    <citation type="submission" date="2021-04" db="EMBL/GenBank/DDBJ databases">
        <authorList>
            <person name="Gilroy R."/>
        </authorList>
    </citation>
    <scope>NUCLEOTIDE SEQUENCE</scope>
    <source>
        <strain evidence="9">ChiHjej13B12-752</strain>
    </source>
</reference>
<evidence type="ECO:0000256" key="4">
    <source>
        <dbReference type="ARBA" id="ARBA00016110"/>
    </source>
</evidence>
<dbReference type="GO" id="GO:0008206">
    <property type="term" value="P:bile acid metabolic process"/>
    <property type="evidence" value="ECO:0007669"/>
    <property type="project" value="UniProtKB-ARBA"/>
</dbReference>
<dbReference type="AlphaFoldDB" id="A0A9D1QH31"/>
<dbReference type="PRINTS" id="PR00081">
    <property type="entry name" value="GDHRDH"/>
</dbReference>
<comment type="catalytic activity">
    <reaction evidence="8">
        <text>(S)-acetoin + NAD(+) = diacetyl + NADH + H(+)</text>
        <dbReference type="Rhea" id="RHEA:27286"/>
        <dbReference type="ChEBI" id="CHEBI:15378"/>
        <dbReference type="ChEBI" id="CHEBI:15687"/>
        <dbReference type="ChEBI" id="CHEBI:16583"/>
        <dbReference type="ChEBI" id="CHEBI:57540"/>
        <dbReference type="ChEBI" id="CHEBI:57945"/>
        <dbReference type="EC" id="1.1.1.304"/>
    </reaction>
</comment>
<organism evidence="9 10">
    <name type="scientific">Candidatus Salinicoccus stercoripullorum</name>
    <dbReference type="NCBI Taxonomy" id="2838756"/>
    <lineage>
        <taxon>Bacteria</taxon>
        <taxon>Bacillati</taxon>
        <taxon>Bacillota</taxon>
        <taxon>Bacilli</taxon>
        <taxon>Bacillales</taxon>
        <taxon>Staphylococcaceae</taxon>
        <taxon>Salinicoccus</taxon>
    </lineage>
</organism>
<proteinExistence type="inferred from homology"/>
<evidence type="ECO:0000313" key="10">
    <source>
        <dbReference type="Proteomes" id="UP000823989"/>
    </source>
</evidence>
<dbReference type="PANTHER" id="PTHR42820">
    <property type="entry name" value="SHORT-CHAIN DEHYDROGENASE REDUCTASE"/>
    <property type="match status" value="1"/>
</dbReference>
<sequence>MAKLEGKVAIVTGAASGMGKSIAELYAKEGAKVIVADYNAEGAKDVSQGITSDGGTAKPVTVDVADADQIGRMIDTAISEYGDLDILVNNAGIMDSFEPVGEITDEKWDKIFDVNTKSVMRAMHKAVNYWLDDDKEGVILNTISTGGLNGAHAGVAYGASKHAVVALTKNTGYMYAKKGIRVNGIAPGAVETNISSSMEDISEFGMERAGLTQALIPRTGKSEEIAAAALFLGSDESSFINGTVLTVDGGWTAGF</sequence>
<dbReference type="Pfam" id="PF13561">
    <property type="entry name" value="adh_short_C2"/>
    <property type="match status" value="1"/>
</dbReference>
<dbReference type="CDD" id="cd05233">
    <property type="entry name" value="SDR_c"/>
    <property type="match status" value="1"/>
</dbReference>
<protein>
    <recommendedName>
        <fullName evidence="4">Diacetyl reductase [(S)-acetoin forming]</fullName>
        <ecNumber evidence="3">1.1.1.304</ecNumber>
    </recommendedName>
    <alternativeName>
        <fullName evidence="6">Acetoin(diacetyl) reductase</fullName>
    </alternativeName>
    <alternativeName>
        <fullName evidence="7">Meso-2,3-butanediol dehydrogenase</fullName>
    </alternativeName>
</protein>
<dbReference type="NCBIfam" id="NF005559">
    <property type="entry name" value="PRK07231.1"/>
    <property type="match status" value="1"/>
</dbReference>
<evidence type="ECO:0000256" key="6">
    <source>
        <dbReference type="ARBA" id="ARBA00029989"/>
    </source>
</evidence>
<dbReference type="InterPro" id="IPR002347">
    <property type="entry name" value="SDR_fam"/>
</dbReference>
<dbReference type="InterPro" id="IPR036291">
    <property type="entry name" value="NAD(P)-bd_dom_sf"/>
</dbReference>
<dbReference type="PROSITE" id="PS00061">
    <property type="entry name" value="ADH_SHORT"/>
    <property type="match status" value="1"/>
</dbReference>
<dbReference type="SUPFAM" id="SSF51735">
    <property type="entry name" value="NAD(P)-binding Rossmann-fold domains"/>
    <property type="match status" value="1"/>
</dbReference>
<comment type="caution">
    <text evidence="9">The sequence shown here is derived from an EMBL/GenBank/DDBJ whole genome shotgun (WGS) entry which is preliminary data.</text>
</comment>
<dbReference type="FunFam" id="3.40.50.720:FF:000084">
    <property type="entry name" value="Short-chain dehydrogenase reductase"/>
    <property type="match status" value="1"/>
</dbReference>
<dbReference type="PANTHER" id="PTHR42820:SF1">
    <property type="entry name" value="SHORT-CHAIN DEHYDROGENASE_REDUCTASE FAMILY PROTEIN"/>
    <property type="match status" value="1"/>
</dbReference>
<accession>A0A9D1QH31</accession>
<dbReference type="Proteomes" id="UP000823989">
    <property type="component" value="Unassembled WGS sequence"/>
</dbReference>
<dbReference type="Gene3D" id="3.40.50.720">
    <property type="entry name" value="NAD(P)-binding Rossmann-like Domain"/>
    <property type="match status" value="1"/>
</dbReference>
<comment type="function">
    <text evidence="1">Catalyzes the irreversible reduction of 2,3-butanediol to (S)-acetoin in the presence of NADH.</text>
</comment>
<evidence type="ECO:0000256" key="8">
    <source>
        <dbReference type="ARBA" id="ARBA00047315"/>
    </source>
</evidence>
<comment type="similarity">
    <text evidence="2">Belongs to the short-chain dehydrogenases/reductases (SDR) family.</text>
</comment>
<dbReference type="EC" id="1.1.1.304" evidence="3"/>
<keyword evidence="5" id="KW-0560">Oxidoreductase</keyword>
<dbReference type="InterPro" id="IPR020904">
    <property type="entry name" value="Sc_DH/Rdtase_CS"/>
</dbReference>
<name>A0A9D1QH31_9STAP</name>
<evidence type="ECO:0000256" key="1">
    <source>
        <dbReference type="ARBA" id="ARBA00003200"/>
    </source>
</evidence>
<gene>
    <name evidence="9" type="ORF">H9891_02910</name>
</gene>
<evidence type="ECO:0000256" key="2">
    <source>
        <dbReference type="ARBA" id="ARBA00006484"/>
    </source>
</evidence>
<evidence type="ECO:0000256" key="7">
    <source>
        <dbReference type="ARBA" id="ARBA00031758"/>
    </source>
</evidence>
<dbReference type="EMBL" id="DXHR01000009">
    <property type="protein sequence ID" value="HIW12090.1"/>
    <property type="molecule type" value="Genomic_DNA"/>
</dbReference>
<evidence type="ECO:0000256" key="3">
    <source>
        <dbReference type="ARBA" id="ARBA00012848"/>
    </source>
</evidence>